<dbReference type="PANTHER" id="PTHR23519">
    <property type="entry name" value="AUTOPHAGY-RELATED PROTEIN 22"/>
    <property type="match status" value="1"/>
</dbReference>
<dbReference type="GO" id="GO:0006914">
    <property type="term" value="P:autophagy"/>
    <property type="evidence" value="ECO:0007669"/>
    <property type="project" value="UniProtKB-KW"/>
</dbReference>
<evidence type="ECO:0000313" key="12">
    <source>
        <dbReference type="Proteomes" id="UP000268093"/>
    </source>
</evidence>
<keyword evidence="3 9" id="KW-0813">Transport</keyword>
<evidence type="ECO:0000256" key="9">
    <source>
        <dbReference type="RuleBase" id="RU363073"/>
    </source>
</evidence>
<reference evidence="11 12" key="1">
    <citation type="journal article" date="2018" name="New Phytol.">
        <title>Phylogenomics of Endogonaceae and evolution of mycorrhizas within Mucoromycota.</title>
        <authorList>
            <person name="Chang Y."/>
            <person name="Desiro A."/>
            <person name="Na H."/>
            <person name="Sandor L."/>
            <person name="Lipzen A."/>
            <person name="Clum A."/>
            <person name="Barry K."/>
            <person name="Grigoriev I.V."/>
            <person name="Martin F.M."/>
            <person name="Stajich J.E."/>
            <person name="Smith M.E."/>
            <person name="Bonito G."/>
            <person name="Spatafora J.W."/>
        </authorList>
    </citation>
    <scope>NUCLEOTIDE SEQUENCE [LARGE SCALE GENOMIC DNA]</scope>
    <source>
        <strain evidence="11 12">GMNB39</strain>
    </source>
</reference>
<organism evidence="11 12">
    <name type="scientific">Jimgerdemannia flammicorona</name>
    <dbReference type="NCBI Taxonomy" id="994334"/>
    <lineage>
        <taxon>Eukaryota</taxon>
        <taxon>Fungi</taxon>
        <taxon>Fungi incertae sedis</taxon>
        <taxon>Mucoromycota</taxon>
        <taxon>Mucoromycotina</taxon>
        <taxon>Endogonomycetes</taxon>
        <taxon>Endogonales</taxon>
        <taxon>Endogonaceae</taxon>
        <taxon>Jimgerdemannia</taxon>
    </lineage>
</organism>
<evidence type="ECO:0000256" key="4">
    <source>
        <dbReference type="ARBA" id="ARBA00022554"/>
    </source>
</evidence>
<dbReference type="Pfam" id="PF11700">
    <property type="entry name" value="ATG22"/>
    <property type="match status" value="1"/>
</dbReference>
<dbReference type="InterPro" id="IPR024671">
    <property type="entry name" value="Atg22-like"/>
</dbReference>
<evidence type="ECO:0000256" key="5">
    <source>
        <dbReference type="ARBA" id="ARBA00022692"/>
    </source>
</evidence>
<gene>
    <name evidence="11" type="ORF">BC936DRAFT_140259</name>
</gene>
<keyword evidence="6 9" id="KW-0029">Amino-acid transport</keyword>
<feature type="region of interest" description="Disordered" evidence="10">
    <location>
        <begin position="1"/>
        <end position="22"/>
    </location>
</feature>
<comment type="function">
    <text evidence="9">Vacuolar effluxer which mediate the efflux of amino acids resulting from autophagic degradation. The release of autophagic amino acids allows the maintenance of protein synthesis and viability during nitrogen starvation.</text>
</comment>
<evidence type="ECO:0000256" key="1">
    <source>
        <dbReference type="ARBA" id="ARBA00004127"/>
    </source>
</evidence>
<dbReference type="Gene3D" id="1.20.1250.20">
    <property type="entry name" value="MFS general substrate transporter like domains"/>
    <property type="match status" value="1"/>
</dbReference>
<feature type="transmembrane region" description="Helical" evidence="9">
    <location>
        <begin position="463"/>
        <end position="481"/>
    </location>
</feature>
<dbReference type="PANTHER" id="PTHR23519:SF1">
    <property type="entry name" value="AUTOPHAGY-RELATED PROTEIN 22"/>
    <property type="match status" value="1"/>
</dbReference>
<protein>
    <recommendedName>
        <fullName evidence="9">Autophagy-related protein</fullName>
    </recommendedName>
</protein>
<name>A0A433AVP9_9FUNG</name>
<dbReference type="InterPro" id="IPR044738">
    <property type="entry name" value="Atg22"/>
</dbReference>
<feature type="transmembrane region" description="Helical" evidence="9">
    <location>
        <begin position="166"/>
        <end position="192"/>
    </location>
</feature>
<feature type="transmembrane region" description="Helical" evidence="9">
    <location>
        <begin position="141"/>
        <end position="160"/>
    </location>
</feature>
<keyword evidence="4 9" id="KW-0926">Vacuole</keyword>
<sequence length="576" mass="63131">MEPDTSFLDQNSDESAGGPEPEPVVTPKELLAWYSYAFASEVFAVVSLTTFIPITLEQLARDNGFLLPDKTIPCSQTNNVTAPLFAPSPLFDEGRCVVYFLGHWIDTASFSLYVFSFSVIIQALTVISMGPGADHGSYRKILLLTFALLGSISTLLFTVVTPDIFWLGGILAVIGNVSFGASIVCINGYLPLLVRNHWEVRRIVQEIRERRSVAADDINRRSILTSSASPTTERTPLLLTPAPNTDPTLLILAHNLHVTTDRVATSVSANGMAIGYLGGILLLMVCLGIVSFMGETTFSLQVGISLSGAWWLLLSAVAARWLLPRPGPPLPADEGGYVTYAWKKLGKTVIKARELKNTFWFLVAWVMLSDGYTTITSTALLFAKTALHIPKTDLILIALITPTFAIIGALIFPGLQRSFGLTTKGTIVLLLCLMLFIPAYGCAGFLPLFKDLGWGGLTDPRELYVLAMYFGSLLGAMQSYCRTLYGELIPRGREVEFYALYAITDKGSSWLGPMVVGHDARDPQRLHLPLLYAPATHPGPRPHGRRRAWSRGREAEQGVMSAGGWWPVRYWVTVVL</sequence>
<keyword evidence="8 9" id="KW-0472">Membrane</keyword>
<dbReference type="OrthoDB" id="192733at2759"/>
<comment type="subcellular location">
    <subcellularLocation>
        <location evidence="1">Endomembrane system</location>
        <topology evidence="1">Multi-pass membrane protein</topology>
    </subcellularLocation>
    <subcellularLocation>
        <location evidence="9">Vacuole membrane</location>
        <topology evidence="9">Multi-pass membrane protein</topology>
    </subcellularLocation>
</comment>
<dbReference type="SUPFAM" id="SSF103473">
    <property type="entry name" value="MFS general substrate transporter"/>
    <property type="match status" value="2"/>
</dbReference>
<feature type="transmembrane region" description="Helical" evidence="9">
    <location>
        <begin position="427"/>
        <end position="448"/>
    </location>
</feature>
<keyword evidence="12" id="KW-1185">Reference proteome</keyword>
<keyword evidence="5 9" id="KW-0812">Transmembrane</keyword>
<dbReference type="GO" id="GO:0032974">
    <property type="term" value="P:amino acid transmembrane export from vacuole"/>
    <property type="evidence" value="ECO:0007669"/>
    <property type="project" value="InterPro"/>
</dbReference>
<accession>A0A433AVP9</accession>
<evidence type="ECO:0000256" key="8">
    <source>
        <dbReference type="ARBA" id="ARBA00023136"/>
    </source>
</evidence>
<comment type="similarity">
    <text evidence="2 9">Belongs to the ATG22 family.</text>
</comment>
<feature type="transmembrane region" description="Helical" evidence="9">
    <location>
        <begin position="300"/>
        <end position="323"/>
    </location>
</feature>
<dbReference type="GO" id="GO:0012505">
    <property type="term" value="C:endomembrane system"/>
    <property type="evidence" value="ECO:0007669"/>
    <property type="project" value="UniProtKB-SubCell"/>
</dbReference>
<evidence type="ECO:0000256" key="6">
    <source>
        <dbReference type="ARBA" id="ARBA00022970"/>
    </source>
</evidence>
<evidence type="ECO:0000313" key="11">
    <source>
        <dbReference type="EMBL" id="RUP06769.1"/>
    </source>
</evidence>
<evidence type="ECO:0000256" key="3">
    <source>
        <dbReference type="ARBA" id="ARBA00022448"/>
    </source>
</evidence>
<dbReference type="InterPro" id="IPR036259">
    <property type="entry name" value="MFS_trans_sf"/>
</dbReference>
<evidence type="ECO:0000256" key="2">
    <source>
        <dbReference type="ARBA" id="ARBA00006978"/>
    </source>
</evidence>
<feature type="transmembrane region" description="Helical" evidence="9">
    <location>
        <begin position="359"/>
        <end position="382"/>
    </location>
</feature>
<keyword evidence="9" id="KW-0072">Autophagy</keyword>
<dbReference type="CDD" id="cd17483">
    <property type="entry name" value="MFS_Atg22_like"/>
    <property type="match status" value="1"/>
</dbReference>
<dbReference type="InterPro" id="IPR050495">
    <property type="entry name" value="ATG22/LtaA_families"/>
</dbReference>
<comment type="caution">
    <text evidence="11">The sequence shown here is derived from an EMBL/GenBank/DDBJ whole genome shotgun (WGS) entry which is preliminary data.</text>
</comment>
<proteinExistence type="inferred from homology"/>
<feature type="transmembrane region" description="Helical" evidence="9">
    <location>
        <begin position="274"/>
        <end position="294"/>
    </location>
</feature>
<evidence type="ECO:0000256" key="7">
    <source>
        <dbReference type="ARBA" id="ARBA00022989"/>
    </source>
</evidence>
<feature type="transmembrane region" description="Helical" evidence="9">
    <location>
        <begin position="394"/>
        <end position="415"/>
    </location>
</feature>
<dbReference type="AlphaFoldDB" id="A0A433AVP9"/>
<feature type="transmembrane region" description="Helical" evidence="9">
    <location>
        <begin position="110"/>
        <end position="129"/>
    </location>
</feature>
<dbReference type="EMBL" id="RBNI01016713">
    <property type="protein sequence ID" value="RUP06769.1"/>
    <property type="molecule type" value="Genomic_DNA"/>
</dbReference>
<feature type="transmembrane region" description="Helical" evidence="9">
    <location>
        <begin position="33"/>
        <end position="56"/>
    </location>
</feature>
<evidence type="ECO:0000256" key="10">
    <source>
        <dbReference type="SAM" id="MobiDB-lite"/>
    </source>
</evidence>
<dbReference type="Proteomes" id="UP000268093">
    <property type="component" value="Unassembled WGS sequence"/>
</dbReference>
<keyword evidence="7 9" id="KW-1133">Transmembrane helix</keyword>
<dbReference type="GO" id="GO:0005774">
    <property type="term" value="C:vacuolar membrane"/>
    <property type="evidence" value="ECO:0007669"/>
    <property type="project" value="UniProtKB-SubCell"/>
</dbReference>